<name>A0A9X0RAU1_VIBME</name>
<dbReference type="RefSeq" id="WP_187027122.1">
    <property type="nucleotide sequence ID" value="NZ_JACRUP010000021.1"/>
</dbReference>
<protein>
    <submittedName>
        <fullName evidence="2">Uncharacterized protein</fullName>
    </submittedName>
</protein>
<evidence type="ECO:0000256" key="1">
    <source>
        <dbReference type="SAM" id="Phobius"/>
    </source>
</evidence>
<evidence type="ECO:0000313" key="3">
    <source>
        <dbReference type="Proteomes" id="UP000615796"/>
    </source>
</evidence>
<reference evidence="2" key="1">
    <citation type="submission" date="2020-08" db="EMBL/GenBank/DDBJ databases">
        <title>Genome Sequencing and Pan-Genome Analysis of Migratory bird Vibrio Strains, Inner Mongolia.</title>
        <authorList>
            <person name="Zheng L."/>
        </authorList>
    </citation>
    <scope>NUCLEOTIDE SEQUENCE</scope>
    <source>
        <strain evidence="2">M13F</strain>
    </source>
</reference>
<dbReference type="EMBL" id="JACRUP010000021">
    <property type="protein sequence ID" value="MBC5852909.1"/>
    <property type="molecule type" value="Genomic_DNA"/>
</dbReference>
<feature type="transmembrane region" description="Helical" evidence="1">
    <location>
        <begin position="119"/>
        <end position="138"/>
    </location>
</feature>
<dbReference type="AlphaFoldDB" id="A0A9X0RAU1"/>
<gene>
    <name evidence="2" type="ORF">H8Q88_18665</name>
</gene>
<keyword evidence="1" id="KW-0472">Membrane</keyword>
<organism evidence="2 3">
    <name type="scientific">Vibrio metschnikovii</name>
    <dbReference type="NCBI Taxonomy" id="28172"/>
    <lineage>
        <taxon>Bacteria</taxon>
        <taxon>Pseudomonadati</taxon>
        <taxon>Pseudomonadota</taxon>
        <taxon>Gammaproteobacteria</taxon>
        <taxon>Vibrionales</taxon>
        <taxon>Vibrionaceae</taxon>
        <taxon>Vibrio</taxon>
    </lineage>
</organism>
<keyword evidence="3" id="KW-1185">Reference proteome</keyword>
<comment type="caution">
    <text evidence="2">The sequence shown here is derived from an EMBL/GenBank/DDBJ whole genome shotgun (WGS) entry which is preliminary data.</text>
</comment>
<feature type="transmembrane region" description="Helical" evidence="1">
    <location>
        <begin position="52"/>
        <end position="73"/>
    </location>
</feature>
<dbReference type="Proteomes" id="UP000615796">
    <property type="component" value="Unassembled WGS sequence"/>
</dbReference>
<keyword evidence="1" id="KW-0812">Transmembrane</keyword>
<keyword evidence="1" id="KW-1133">Transmembrane helix</keyword>
<feature type="transmembrane region" description="Helical" evidence="1">
    <location>
        <begin position="79"/>
        <end position="98"/>
    </location>
</feature>
<accession>A0A9X0RAU1</accession>
<sequence length="142" mass="16013">MAFSFCVEFGDYGVMREVGSRVSGYLIGRYELEEKLMLNPFENFQLKQLPDLVLVVFGISFLAILGALVGSIVLPGGTLGWFFVIGAFLSFSIAWKNAHYRTHDKKIHKWVNAWRNNTLSNVFLALTAVLLISALAYFKLRS</sequence>
<evidence type="ECO:0000313" key="2">
    <source>
        <dbReference type="EMBL" id="MBC5852909.1"/>
    </source>
</evidence>
<proteinExistence type="predicted"/>